<evidence type="ECO:0000259" key="11">
    <source>
        <dbReference type="Pfam" id="PF02826"/>
    </source>
</evidence>
<evidence type="ECO:0000256" key="3">
    <source>
        <dbReference type="ARBA" id="ARBA00052239"/>
    </source>
</evidence>
<evidence type="ECO:0000256" key="7">
    <source>
        <dbReference type="ARBA" id="ARBA00066674"/>
    </source>
</evidence>
<dbReference type="FunFam" id="3.40.50.720:FF:000026">
    <property type="entry name" value="Glyoxylate/hydroxypyruvate reductase B"/>
    <property type="match status" value="1"/>
</dbReference>
<dbReference type="CDD" id="cd05301">
    <property type="entry name" value="GDH"/>
    <property type="match status" value="1"/>
</dbReference>
<organism evidence="12 13">
    <name type="scientific">Weizmannia acidilactici</name>
    <dbReference type="NCBI Taxonomy" id="2607726"/>
    <lineage>
        <taxon>Bacteria</taxon>
        <taxon>Bacillati</taxon>
        <taxon>Bacillota</taxon>
        <taxon>Bacilli</taxon>
        <taxon>Bacillales</taxon>
        <taxon>Bacillaceae</taxon>
        <taxon>Heyndrickxia</taxon>
    </lineage>
</organism>
<proteinExistence type="inferred from homology"/>
<keyword evidence="1 9" id="KW-0560">Oxidoreductase</keyword>
<dbReference type="PROSITE" id="PS00065">
    <property type="entry name" value="D_2_HYDROXYACID_DH_1"/>
    <property type="match status" value="1"/>
</dbReference>
<feature type="domain" description="D-isomer specific 2-hydroxyacid dehydrogenase NAD-binding" evidence="11">
    <location>
        <begin position="104"/>
        <end position="283"/>
    </location>
</feature>
<evidence type="ECO:0000313" key="13">
    <source>
        <dbReference type="Proteomes" id="UP000391919"/>
    </source>
</evidence>
<dbReference type="EC" id="1.1.1.79" evidence="6"/>
<dbReference type="InterPro" id="IPR036291">
    <property type="entry name" value="NAD(P)-bd_dom_sf"/>
</dbReference>
<dbReference type="Pfam" id="PF02826">
    <property type="entry name" value="2-Hacid_dh_C"/>
    <property type="match status" value="1"/>
</dbReference>
<keyword evidence="13" id="KW-1185">Reference proteome</keyword>
<dbReference type="Pfam" id="PF00389">
    <property type="entry name" value="2-Hacid_dh"/>
    <property type="match status" value="1"/>
</dbReference>
<dbReference type="SUPFAM" id="SSF52283">
    <property type="entry name" value="Formate/glycerate dehydrogenase catalytic domain-like"/>
    <property type="match status" value="1"/>
</dbReference>
<dbReference type="PANTHER" id="PTHR10996">
    <property type="entry name" value="2-HYDROXYACID DEHYDROGENASE-RELATED"/>
    <property type="match status" value="1"/>
</dbReference>
<protein>
    <recommendedName>
        <fullName evidence="8">Glyoxylate/hydroxypyruvate reductase B</fullName>
        <ecNumber evidence="6">1.1.1.79</ecNumber>
        <ecNumber evidence="7">1.1.1.81</ecNumber>
    </recommendedName>
</protein>
<comment type="catalytic activity">
    <reaction evidence="2">
        <text>(R)-glycerate + NAD(+) = 3-hydroxypyruvate + NADH + H(+)</text>
        <dbReference type="Rhea" id="RHEA:17905"/>
        <dbReference type="ChEBI" id="CHEBI:15378"/>
        <dbReference type="ChEBI" id="CHEBI:16659"/>
        <dbReference type="ChEBI" id="CHEBI:17180"/>
        <dbReference type="ChEBI" id="CHEBI:57540"/>
        <dbReference type="ChEBI" id="CHEBI:57945"/>
        <dbReference type="EC" id="1.1.1.81"/>
    </reaction>
</comment>
<evidence type="ECO:0000256" key="6">
    <source>
        <dbReference type="ARBA" id="ARBA00066661"/>
    </source>
</evidence>
<dbReference type="InterPro" id="IPR050223">
    <property type="entry name" value="D-isomer_2-hydroxyacid_DH"/>
</dbReference>
<dbReference type="Gene3D" id="3.40.50.720">
    <property type="entry name" value="NAD(P)-binding Rossmann-like Domain"/>
    <property type="match status" value="2"/>
</dbReference>
<evidence type="ECO:0000256" key="8">
    <source>
        <dbReference type="ARBA" id="ARBA00073362"/>
    </source>
</evidence>
<accession>A0A5J4JKY0</accession>
<dbReference type="InterPro" id="IPR006140">
    <property type="entry name" value="D-isomer_DH_NAD-bd"/>
</dbReference>
<comment type="caution">
    <text evidence="12">The sequence shown here is derived from an EMBL/GenBank/DDBJ whole genome shotgun (WGS) entry which is preliminary data.</text>
</comment>
<dbReference type="InterPro" id="IPR029752">
    <property type="entry name" value="D-isomer_DH_CS1"/>
</dbReference>
<evidence type="ECO:0000256" key="9">
    <source>
        <dbReference type="RuleBase" id="RU003719"/>
    </source>
</evidence>
<gene>
    <name evidence="12" type="ORF">BpJC7_09470</name>
</gene>
<feature type="domain" description="D-isomer specific 2-hydroxyacid dehydrogenase catalytic" evidence="10">
    <location>
        <begin position="3"/>
        <end position="315"/>
    </location>
</feature>
<evidence type="ECO:0000313" key="12">
    <source>
        <dbReference type="EMBL" id="GER69644.1"/>
    </source>
</evidence>
<comment type="catalytic activity">
    <reaction evidence="3">
        <text>(R)-glycerate + NADP(+) = 3-hydroxypyruvate + NADPH + H(+)</text>
        <dbReference type="Rhea" id="RHEA:18657"/>
        <dbReference type="ChEBI" id="CHEBI:15378"/>
        <dbReference type="ChEBI" id="CHEBI:16659"/>
        <dbReference type="ChEBI" id="CHEBI:17180"/>
        <dbReference type="ChEBI" id="CHEBI:57783"/>
        <dbReference type="ChEBI" id="CHEBI:58349"/>
        <dbReference type="EC" id="1.1.1.81"/>
    </reaction>
</comment>
<evidence type="ECO:0000256" key="2">
    <source>
        <dbReference type="ARBA" id="ARBA00051801"/>
    </source>
</evidence>
<sequence>MKVIVYSAMPEDLIESLREHFEIKHIPDCHTYTDLLPDLKEAEGLLGSGLRVDSGLLDHAPNLKIVSNISVGYDNLDIPELTKRGIMATNTPGVLDDTTADTIFGMMLAAARRFTELDRFVKEGRWKAPVSQAEYGIDVHHKTLGIIGMGRIGGKIAKRAHFGFDMNILYHNRSRNMEAENRYGATYCGLDELLQKSDFVCLMTPLTPETRHLIGEREFRLMKKTAVFVNGSRGQTVDEAALIRALERKTIYAAGMDVFEQEPVSPDNPLLKMENVVTLPHIGSATHETRYAMAKLAVENLTKGLLGQCPPSLINREIFQI</sequence>
<dbReference type="InterPro" id="IPR006139">
    <property type="entry name" value="D-isomer_2_OHA_DH_cat_dom"/>
</dbReference>
<dbReference type="AlphaFoldDB" id="A0A5J4JKY0"/>
<evidence type="ECO:0000256" key="5">
    <source>
        <dbReference type="ARBA" id="ARBA00061278"/>
    </source>
</evidence>
<dbReference type="EMBL" id="BKZQ01000009">
    <property type="protein sequence ID" value="GER69644.1"/>
    <property type="molecule type" value="Genomic_DNA"/>
</dbReference>
<dbReference type="GO" id="GO:0030267">
    <property type="term" value="F:glyoxylate reductase (NADPH) activity"/>
    <property type="evidence" value="ECO:0007669"/>
    <property type="project" value="UniProtKB-EC"/>
</dbReference>
<dbReference type="GO" id="GO:0016618">
    <property type="term" value="F:hydroxypyruvate reductase [NAD(P)H] activity"/>
    <property type="evidence" value="ECO:0007669"/>
    <property type="project" value="UniProtKB-EC"/>
</dbReference>
<dbReference type="SUPFAM" id="SSF51735">
    <property type="entry name" value="NAD(P)-binding Rossmann-fold domains"/>
    <property type="match status" value="1"/>
</dbReference>
<name>A0A5J4JKY0_9BACI</name>
<dbReference type="EC" id="1.1.1.81" evidence="7"/>
<dbReference type="Proteomes" id="UP000391919">
    <property type="component" value="Unassembled WGS sequence"/>
</dbReference>
<dbReference type="GO" id="GO:0051287">
    <property type="term" value="F:NAD binding"/>
    <property type="evidence" value="ECO:0007669"/>
    <property type="project" value="InterPro"/>
</dbReference>
<dbReference type="RefSeq" id="WP_151679648.1">
    <property type="nucleotide sequence ID" value="NZ_BKZP01000037.1"/>
</dbReference>
<reference evidence="12 13" key="1">
    <citation type="submission" date="2019-09" db="EMBL/GenBank/DDBJ databases">
        <title>Draft genome sequence of Bacillus sp. JC-7.</title>
        <authorList>
            <person name="Tanaka N."/>
            <person name="Shiwa Y."/>
            <person name="Fujita N."/>
            <person name="Tanasupawat S."/>
        </authorList>
    </citation>
    <scope>NUCLEOTIDE SEQUENCE [LARGE SCALE GENOMIC DNA]</scope>
    <source>
        <strain evidence="12 13">JC-7</strain>
    </source>
</reference>
<evidence type="ECO:0000259" key="10">
    <source>
        <dbReference type="Pfam" id="PF00389"/>
    </source>
</evidence>
<evidence type="ECO:0000256" key="1">
    <source>
        <dbReference type="ARBA" id="ARBA00023002"/>
    </source>
</evidence>
<dbReference type="PANTHER" id="PTHR10996:SF283">
    <property type="entry name" value="GLYOXYLATE_HYDROXYPYRUVATE REDUCTASE B"/>
    <property type="match status" value="1"/>
</dbReference>
<comment type="catalytic activity">
    <reaction evidence="4">
        <text>glycolate + NADP(+) = glyoxylate + NADPH + H(+)</text>
        <dbReference type="Rhea" id="RHEA:10992"/>
        <dbReference type="ChEBI" id="CHEBI:15378"/>
        <dbReference type="ChEBI" id="CHEBI:29805"/>
        <dbReference type="ChEBI" id="CHEBI:36655"/>
        <dbReference type="ChEBI" id="CHEBI:57783"/>
        <dbReference type="ChEBI" id="CHEBI:58349"/>
        <dbReference type="EC" id="1.1.1.79"/>
    </reaction>
</comment>
<dbReference type="GO" id="GO:0005829">
    <property type="term" value="C:cytosol"/>
    <property type="evidence" value="ECO:0007669"/>
    <property type="project" value="TreeGrafter"/>
</dbReference>
<evidence type="ECO:0000256" key="4">
    <source>
        <dbReference type="ARBA" id="ARBA00052769"/>
    </source>
</evidence>
<comment type="similarity">
    <text evidence="5">Belongs to the D-isomer specific 2-hydroxyacid dehydrogenase family. GhrB subfamily.</text>
</comment>